<dbReference type="InterPro" id="IPR001932">
    <property type="entry name" value="PPM-type_phosphatase-like_dom"/>
</dbReference>
<dbReference type="InterPro" id="IPR003018">
    <property type="entry name" value="GAF"/>
</dbReference>
<name>A0A6J4STR7_9ACTN</name>
<dbReference type="InterPro" id="IPR036457">
    <property type="entry name" value="PPM-type-like_dom_sf"/>
</dbReference>
<proteinExistence type="predicted"/>
<evidence type="ECO:0000259" key="3">
    <source>
        <dbReference type="SMART" id="SM00331"/>
    </source>
</evidence>
<feature type="domain" description="GAF" evidence="2">
    <location>
        <begin position="113"/>
        <end position="269"/>
    </location>
</feature>
<dbReference type="EMBL" id="CADCVT010000214">
    <property type="protein sequence ID" value="CAA9505026.1"/>
    <property type="molecule type" value="Genomic_DNA"/>
</dbReference>
<feature type="domain" description="PPM-type phosphatase" evidence="3">
    <location>
        <begin position="290"/>
        <end position="507"/>
    </location>
</feature>
<evidence type="ECO:0000259" key="2">
    <source>
        <dbReference type="SMART" id="SM00065"/>
    </source>
</evidence>
<dbReference type="AlphaFoldDB" id="A0A6J4STR7"/>
<dbReference type="SUPFAM" id="SSF81606">
    <property type="entry name" value="PP2C-like"/>
    <property type="match status" value="1"/>
</dbReference>
<organism evidence="4">
    <name type="scientific">uncultured Solirubrobacteraceae bacterium</name>
    <dbReference type="NCBI Taxonomy" id="1162706"/>
    <lineage>
        <taxon>Bacteria</taxon>
        <taxon>Bacillati</taxon>
        <taxon>Actinomycetota</taxon>
        <taxon>Thermoleophilia</taxon>
        <taxon>Solirubrobacterales</taxon>
        <taxon>Solirubrobacteraceae</taxon>
        <taxon>environmental samples</taxon>
    </lineage>
</organism>
<dbReference type="PANTHER" id="PTHR43156">
    <property type="entry name" value="STAGE II SPORULATION PROTEIN E-RELATED"/>
    <property type="match status" value="1"/>
</dbReference>
<dbReference type="Gene3D" id="3.60.40.10">
    <property type="entry name" value="PPM-type phosphatase domain"/>
    <property type="match status" value="1"/>
</dbReference>
<accession>A0A6J4STR7</accession>
<dbReference type="Pfam" id="PF13185">
    <property type="entry name" value="GAF_2"/>
    <property type="match status" value="1"/>
</dbReference>
<keyword evidence="1" id="KW-0378">Hydrolase</keyword>
<dbReference type="SMART" id="SM00065">
    <property type="entry name" value="GAF"/>
    <property type="match status" value="1"/>
</dbReference>
<dbReference type="InterPro" id="IPR052016">
    <property type="entry name" value="Bact_Sigma-Reg"/>
</dbReference>
<dbReference type="Pfam" id="PF07228">
    <property type="entry name" value="SpoIIE"/>
    <property type="match status" value="1"/>
</dbReference>
<evidence type="ECO:0000256" key="1">
    <source>
        <dbReference type="ARBA" id="ARBA00022801"/>
    </source>
</evidence>
<dbReference type="SMART" id="SM00331">
    <property type="entry name" value="PP2C_SIG"/>
    <property type="match status" value="1"/>
</dbReference>
<evidence type="ECO:0000313" key="4">
    <source>
        <dbReference type="EMBL" id="CAA9505026.1"/>
    </source>
</evidence>
<protein>
    <submittedName>
        <fullName evidence="4">Serine phosphatase RsbU, regulator of sigma subunit</fullName>
    </submittedName>
</protein>
<reference evidence="4" key="1">
    <citation type="submission" date="2020-02" db="EMBL/GenBank/DDBJ databases">
        <authorList>
            <person name="Meier V. D."/>
        </authorList>
    </citation>
    <scope>NUCLEOTIDE SEQUENCE</scope>
    <source>
        <strain evidence="4">AVDCRST_MAG85</strain>
    </source>
</reference>
<gene>
    <name evidence="4" type="ORF">AVDCRST_MAG85-1997</name>
</gene>
<dbReference type="Gene3D" id="3.30.450.40">
    <property type="match status" value="1"/>
</dbReference>
<dbReference type="GO" id="GO:0016791">
    <property type="term" value="F:phosphatase activity"/>
    <property type="evidence" value="ECO:0007669"/>
    <property type="project" value="TreeGrafter"/>
</dbReference>
<sequence length="513" mass="53844">MRVLIAGAPTVARSTLRIALADAGDEVVTARTPGGALASARGTRLIVIADDFDDGAIDAELRRDHPGAVVVRGFSEAVVALAAALRHEGDGREAVEEAGRRSTFLAEASPLLDASLDLRATLDSIAEVSVPHLADICLVDVVDGPEVRRVASAAGDVQLERLLRGLPRRYQVDVAGDDPVARVVRNRRAEIVHGEVSRVFGGRTELGDHRPRSAMIVPLVARGRAIGVLALASVNADRAFTDAQLEHAGELAHRAALALDNALLYQHQSTLARVLQESLLPDRLPEFGGVDLGAAFRPAGDGAVIGGDFYDAIVGADDALTLMIGDVTGKGAGAAALTSLSRHTLRTAAMYEHGPSEILSALNRALLASRGRRGKYCTVALCRLERSDGGFTARVSCAGHPSPLLLRRDGEVREVGAPGTILGFVDDPDNPEVTTALEPGDAVVLYTDGITEARTRTGLLGDRRFAEMLHGCAGMSASAIAARLERAVVESQQGDTRDDVAITVARVTEPVSG</sequence>
<dbReference type="PANTHER" id="PTHR43156:SF2">
    <property type="entry name" value="STAGE II SPORULATION PROTEIN E"/>
    <property type="match status" value="1"/>
</dbReference>
<dbReference type="InterPro" id="IPR029016">
    <property type="entry name" value="GAF-like_dom_sf"/>
</dbReference>
<dbReference type="SUPFAM" id="SSF55781">
    <property type="entry name" value="GAF domain-like"/>
    <property type="match status" value="1"/>
</dbReference>